<dbReference type="EMBL" id="CP086322">
    <property type="protein sequence ID" value="UQA93732.1"/>
    <property type="molecule type" value="Genomic_DNA"/>
</dbReference>
<evidence type="ECO:0000313" key="2">
    <source>
        <dbReference type="Proteomes" id="UP000830115"/>
    </source>
</evidence>
<protein>
    <submittedName>
        <fullName evidence="1">Uncharacterized protein</fullName>
    </submittedName>
</protein>
<reference evidence="1" key="1">
    <citation type="submission" date="2021-10" db="EMBL/GenBank/DDBJ databases">
        <title>Streptomyces nigrumlapis sp.nov.,an antimicrobial producing actinobacterium isolated from Black Gobi rocks.</title>
        <authorList>
            <person name="Wen Y."/>
            <person name="Zhang W."/>
            <person name="Liu X.G."/>
        </authorList>
    </citation>
    <scope>NUCLEOTIDE SEQUENCE</scope>
    <source>
        <strain evidence="1">ST13-2-2</strain>
    </source>
</reference>
<keyword evidence="2" id="KW-1185">Reference proteome</keyword>
<sequence length="123" mass="13388">MEFMTLQGAQKVISGDIRAAIKAATPDVVYPEDEFGTPTEHGGGRLQFDVRVVGWDPDESQSNDSLLKKSTAYLVRHGWRFSPEVTDSEDRSALISKTGLAEGRLYASNQSLTFTGHGQCVPG</sequence>
<evidence type="ECO:0000313" key="1">
    <source>
        <dbReference type="EMBL" id="UQA93732.1"/>
    </source>
</evidence>
<accession>A0ABY4M7K6</accession>
<name>A0ABY4M7K6_9ACTN</name>
<dbReference type="RefSeq" id="WP_248864608.1">
    <property type="nucleotide sequence ID" value="NZ_CP086322.1"/>
</dbReference>
<gene>
    <name evidence="1" type="ORF">K9S39_19340</name>
</gene>
<proteinExistence type="predicted"/>
<organism evidence="1 2">
    <name type="scientific">Streptomyces halobius</name>
    <dbReference type="NCBI Taxonomy" id="2879846"/>
    <lineage>
        <taxon>Bacteria</taxon>
        <taxon>Bacillati</taxon>
        <taxon>Actinomycetota</taxon>
        <taxon>Actinomycetes</taxon>
        <taxon>Kitasatosporales</taxon>
        <taxon>Streptomycetaceae</taxon>
        <taxon>Streptomyces</taxon>
    </lineage>
</organism>
<dbReference type="Proteomes" id="UP000830115">
    <property type="component" value="Chromosome"/>
</dbReference>